<dbReference type="EMBL" id="SOHA01000022">
    <property type="protein sequence ID" value="TFD30273.1"/>
    <property type="molecule type" value="Genomic_DNA"/>
</dbReference>
<dbReference type="AlphaFoldDB" id="A0A4Y8JWU4"/>
<accession>A0A4Y8JWU4</accession>
<dbReference type="Gene3D" id="2.60.120.10">
    <property type="entry name" value="Jelly Rolls"/>
    <property type="match status" value="1"/>
</dbReference>
<sequence length="127" mass="14235">MPKIARDDQTNVAHYARMPGYEGRQIEADGYIVAFEKYETGVDFTPLYRGLPDDLCPGHHWGYVISGRLTMHRPEGDEVYSAGDAFVITPGHTPEVGDNTEFVEFTTTDVVARITEVVRRNVQSDVT</sequence>
<dbReference type="OrthoDB" id="1119958at2"/>
<organism evidence="1 2">
    <name type="scientific">Cryobacterium cryoconiti</name>
    <dbReference type="NCBI Taxonomy" id="1259239"/>
    <lineage>
        <taxon>Bacteria</taxon>
        <taxon>Bacillati</taxon>
        <taxon>Actinomycetota</taxon>
        <taxon>Actinomycetes</taxon>
        <taxon>Micrococcales</taxon>
        <taxon>Microbacteriaceae</taxon>
        <taxon>Cryobacterium</taxon>
    </lineage>
</organism>
<evidence type="ECO:0000313" key="1">
    <source>
        <dbReference type="EMBL" id="TFD30273.1"/>
    </source>
</evidence>
<name>A0A4Y8JWU4_9MICO</name>
<protein>
    <submittedName>
        <fullName evidence="1">Cupin domain-containing protein</fullName>
    </submittedName>
</protein>
<dbReference type="Proteomes" id="UP000297472">
    <property type="component" value="Unassembled WGS sequence"/>
</dbReference>
<keyword evidence="2" id="KW-1185">Reference proteome</keyword>
<comment type="caution">
    <text evidence="1">The sequence shown here is derived from an EMBL/GenBank/DDBJ whole genome shotgun (WGS) entry which is preliminary data.</text>
</comment>
<proteinExistence type="predicted"/>
<dbReference type="InterPro" id="IPR014710">
    <property type="entry name" value="RmlC-like_jellyroll"/>
</dbReference>
<dbReference type="InterPro" id="IPR011051">
    <property type="entry name" value="RmlC_Cupin_sf"/>
</dbReference>
<gene>
    <name evidence="1" type="ORF">E3T49_08160</name>
</gene>
<dbReference type="RefSeq" id="WP_134424446.1">
    <property type="nucleotide sequence ID" value="NZ_SOHA01000022.1"/>
</dbReference>
<evidence type="ECO:0000313" key="2">
    <source>
        <dbReference type="Proteomes" id="UP000297472"/>
    </source>
</evidence>
<reference evidence="1 2" key="1">
    <citation type="submission" date="2019-03" db="EMBL/GenBank/DDBJ databases">
        <title>Genomics of glacier-inhabiting Cryobacterium strains.</title>
        <authorList>
            <person name="Liu Q."/>
            <person name="Xin Y.-H."/>
        </authorList>
    </citation>
    <scope>NUCLEOTIDE SEQUENCE [LARGE SCALE GENOMIC DNA]</scope>
    <source>
        <strain evidence="1 2">TMT1-51</strain>
    </source>
</reference>
<dbReference type="SUPFAM" id="SSF51182">
    <property type="entry name" value="RmlC-like cupins"/>
    <property type="match status" value="1"/>
</dbReference>